<name>A0A4Q0LXU2_9LACO</name>
<dbReference type="EMBL" id="SCLX01000005">
    <property type="protein sequence ID" value="RXF60068.1"/>
    <property type="molecule type" value="Genomic_DNA"/>
</dbReference>
<organism evidence="1 2">
    <name type="scientific">Lactobacillus crispatus</name>
    <dbReference type="NCBI Taxonomy" id="47770"/>
    <lineage>
        <taxon>Bacteria</taxon>
        <taxon>Bacillati</taxon>
        <taxon>Bacillota</taxon>
        <taxon>Bacilli</taxon>
        <taxon>Lactobacillales</taxon>
        <taxon>Lactobacillaceae</taxon>
        <taxon>Lactobacillus</taxon>
    </lineage>
</organism>
<sequence length="87" mass="10673">MNYLVRGVNHGFTDKQEMMAKLKISRSTLMRRTRDCEHSPYKKAVIHDGARRLYYRLELWDKFMEYRTDKYYEEIYGIESIRDRSVI</sequence>
<dbReference type="RefSeq" id="WP_005718961.1">
    <property type="nucleotide sequence ID" value="NZ_CP114552.1"/>
</dbReference>
<reference evidence="1 2" key="1">
    <citation type="submission" date="2019-01" db="EMBL/GenBank/DDBJ databases">
        <title>The genome sequence of Lactobacillus crispatus L49.</title>
        <authorList>
            <person name="Zhong J."/>
            <person name="Zhang J."/>
        </authorList>
    </citation>
    <scope>NUCLEOTIDE SEQUENCE [LARGE SCALE GENOMIC DNA]</scope>
    <source>
        <strain evidence="1 2">L49</strain>
    </source>
</reference>
<gene>
    <name evidence="1" type="ORF">ERD32_01500</name>
</gene>
<proteinExistence type="predicted"/>
<dbReference type="AlphaFoldDB" id="A0A4Q0LXU2"/>
<accession>A0A4Q0LXU2</accession>
<protein>
    <submittedName>
        <fullName evidence="1">Uncharacterized protein</fullName>
    </submittedName>
</protein>
<evidence type="ECO:0000313" key="2">
    <source>
        <dbReference type="Proteomes" id="UP000289808"/>
    </source>
</evidence>
<comment type="caution">
    <text evidence="1">The sequence shown here is derived from an EMBL/GenBank/DDBJ whole genome shotgun (WGS) entry which is preliminary data.</text>
</comment>
<dbReference type="Proteomes" id="UP000289808">
    <property type="component" value="Unassembled WGS sequence"/>
</dbReference>
<evidence type="ECO:0000313" key="1">
    <source>
        <dbReference type="EMBL" id="RXF60068.1"/>
    </source>
</evidence>